<dbReference type="Gene3D" id="1.10.287.110">
    <property type="entry name" value="DnaJ domain"/>
    <property type="match status" value="1"/>
</dbReference>
<organism evidence="7 8">
    <name type="scientific">Sphingobacterium alimentarium</name>
    <dbReference type="NCBI Taxonomy" id="797292"/>
    <lineage>
        <taxon>Bacteria</taxon>
        <taxon>Pseudomonadati</taxon>
        <taxon>Bacteroidota</taxon>
        <taxon>Sphingobacteriia</taxon>
        <taxon>Sphingobacteriales</taxon>
        <taxon>Sphingobacteriaceae</taxon>
        <taxon>Sphingobacterium</taxon>
    </lineage>
</organism>
<evidence type="ECO:0000256" key="1">
    <source>
        <dbReference type="ARBA" id="ARBA00022723"/>
    </source>
</evidence>
<dbReference type="OrthoDB" id="9779889at2"/>
<dbReference type="PRINTS" id="PR00625">
    <property type="entry name" value="JDOMAIN"/>
</dbReference>
<evidence type="ECO:0000313" key="7">
    <source>
        <dbReference type="EMBL" id="TCV08217.1"/>
    </source>
</evidence>
<dbReference type="SUPFAM" id="SSF49493">
    <property type="entry name" value="HSP40/DnaJ peptide-binding domain"/>
    <property type="match status" value="2"/>
</dbReference>
<dbReference type="InterPro" id="IPR002939">
    <property type="entry name" value="DnaJ_C"/>
</dbReference>
<dbReference type="RefSeq" id="WP_132778689.1">
    <property type="nucleotide sequence ID" value="NZ_SMBZ01000047.1"/>
</dbReference>
<accession>A0A4R3VN10</accession>
<dbReference type="CDD" id="cd10747">
    <property type="entry name" value="DnaJ_C"/>
    <property type="match status" value="1"/>
</dbReference>
<dbReference type="GO" id="GO:0042026">
    <property type="term" value="P:protein refolding"/>
    <property type="evidence" value="ECO:0007669"/>
    <property type="project" value="TreeGrafter"/>
</dbReference>
<keyword evidence="7" id="KW-0238">DNA-binding</keyword>
<dbReference type="Gene3D" id="2.60.260.20">
    <property type="entry name" value="Urease metallochaperone UreE, N-terminal domain"/>
    <property type="match status" value="2"/>
</dbReference>
<comment type="caution">
    <text evidence="7">The sequence shown here is derived from an EMBL/GenBank/DDBJ whole genome shotgun (WGS) entry which is preliminary data.</text>
</comment>
<keyword evidence="8" id="KW-1185">Reference proteome</keyword>
<evidence type="ECO:0000313" key="8">
    <source>
        <dbReference type="Proteomes" id="UP000295197"/>
    </source>
</evidence>
<dbReference type="Proteomes" id="UP000295197">
    <property type="component" value="Unassembled WGS sequence"/>
</dbReference>
<dbReference type="AlphaFoldDB" id="A0A4R3VN10"/>
<dbReference type="InterPro" id="IPR036869">
    <property type="entry name" value="J_dom_sf"/>
</dbReference>
<evidence type="ECO:0000256" key="2">
    <source>
        <dbReference type="ARBA" id="ARBA00022737"/>
    </source>
</evidence>
<proteinExistence type="predicted"/>
<dbReference type="PROSITE" id="PS50076">
    <property type="entry name" value="DNAJ_2"/>
    <property type="match status" value="1"/>
</dbReference>
<sequence>MEYKDYYKILGVDKKASQDEIKKAYRKLAVKYHPDKNPGNKEAEEKFKEIGEANEVLSDPEKRKLYDQLGSNWKQYRDAGYDPSTAGGRARYSQGAPGGQDYYEFEGDPSEFFGGGSSGFSDFFESFFGRGTRQGKGFSGTGGFSGFGADIPGNDLAGEITISLQEAYTGTERIIDLGGEKIKLKIKPGAYSGLKLRAKGKGEKARGGKAGNLYITINVSPHPVYERKGNDLHMNMPVDLFTALLGGKMEIQTLSGRINMKIPEGTQNGKQFRLKGKGMPVYGKSSHGDLYVKIQVKLPDKLTPEQKELVMKLRDSVQKINRES</sequence>
<dbReference type="InterPro" id="IPR018253">
    <property type="entry name" value="DnaJ_domain_CS"/>
</dbReference>
<dbReference type="CDD" id="cd06257">
    <property type="entry name" value="DnaJ"/>
    <property type="match status" value="1"/>
</dbReference>
<dbReference type="FunFam" id="2.60.260.20:FF:000005">
    <property type="entry name" value="Chaperone protein dnaJ 1, mitochondrial"/>
    <property type="match status" value="1"/>
</dbReference>
<evidence type="ECO:0000256" key="3">
    <source>
        <dbReference type="ARBA" id="ARBA00022771"/>
    </source>
</evidence>
<dbReference type="PANTHER" id="PTHR43096:SF52">
    <property type="entry name" value="DNAJ HOMOLOG 1, MITOCHONDRIAL-RELATED"/>
    <property type="match status" value="1"/>
</dbReference>
<dbReference type="GO" id="GO:0008270">
    <property type="term" value="F:zinc ion binding"/>
    <property type="evidence" value="ECO:0007669"/>
    <property type="project" value="UniProtKB-KW"/>
</dbReference>
<name>A0A4R3VN10_9SPHI</name>
<reference evidence="7 8" key="1">
    <citation type="submission" date="2019-03" db="EMBL/GenBank/DDBJ databases">
        <title>Genomic Encyclopedia of Type Strains, Phase IV (KMG-IV): sequencing the most valuable type-strain genomes for metagenomic binning, comparative biology and taxonomic classification.</title>
        <authorList>
            <person name="Goeker M."/>
        </authorList>
    </citation>
    <scope>NUCLEOTIDE SEQUENCE [LARGE SCALE GENOMIC DNA]</scope>
    <source>
        <strain evidence="7 8">DSM 22362</strain>
    </source>
</reference>
<evidence type="ECO:0000259" key="6">
    <source>
        <dbReference type="PROSITE" id="PS50076"/>
    </source>
</evidence>
<protein>
    <submittedName>
        <fullName evidence="7">Curved DNA-binding protein</fullName>
    </submittedName>
</protein>
<keyword evidence="2" id="KW-0677">Repeat</keyword>
<dbReference type="SUPFAM" id="SSF46565">
    <property type="entry name" value="Chaperone J-domain"/>
    <property type="match status" value="1"/>
</dbReference>
<dbReference type="PANTHER" id="PTHR43096">
    <property type="entry name" value="DNAJ HOMOLOG 1, MITOCHONDRIAL-RELATED"/>
    <property type="match status" value="1"/>
</dbReference>
<keyword evidence="3" id="KW-0863">Zinc-finger</keyword>
<keyword evidence="5" id="KW-0143">Chaperone</keyword>
<dbReference type="SMART" id="SM00271">
    <property type="entry name" value="DnaJ"/>
    <property type="match status" value="1"/>
</dbReference>
<evidence type="ECO:0000256" key="5">
    <source>
        <dbReference type="ARBA" id="ARBA00023186"/>
    </source>
</evidence>
<feature type="domain" description="J" evidence="6">
    <location>
        <begin position="5"/>
        <end position="70"/>
    </location>
</feature>
<dbReference type="InterPro" id="IPR008971">
    <property type="entry name" value="HSP40/DnaJ_pept-bd"/>
</dbReference>
<dbReference type="Pfam" id="PF00226">
    <property type="entry name" value="DnaJ"/>
    <property type="match status" value="1"/>
</dbReference>
<keyword evidence="1" id="KW-0479">Metal-binding</keyword>
<dbReference type="GO" id="GO:0051082">
    <property type="term" value="F:unfolded protein binding"/>
    <property type="evidence" value="ECO:0007669"/>
    <property type="project" value="InterPro"/>
</dbReference>
<keyword evidence="4" id="KW-0862">Zinc</keyword>
<dbReference type="Pfam" id="PF01556">
    <property type="entry name" value="DnaJ_C"/>
    <property type="match status" value="1"/>
</dbReference>
<dbReference type="InterPro" id="IPR001623">
    <property type="entry name" value="DnaJ_domain"/>
</dbReference>
<gene>
    <name evidence="7" type="ORF">EDC17_104718</name>
</gene>
<dbReference type="GO" id="GO:0005737">
    <property type="term" value="C:cytoplasm"/>
    <property type="evidence" value="ECO:0007669"/>
    <property type="project" value="TreeGrafter"/>
</dbReference>
<dbReference type="PROSITE" id="PS00636">
    <property type="entry name" value="DNAJ_1"/>
    <property type="match status" value="1"/>
</dbReference>
<dbReference type="EMBL" id="SMBZ01000047">
    <property type="protein sequence ID" value="TCV08217.1"/>
    <property type="molecule type" value="Genomic_DNA"/>
</dbReference>
<evidence type="ECO:0000256" key="4">
    <source>
        <dbReference type="ARBA" id="ARBA00022833"/>
    </source>
</evidence>
<dbReference type="GO" id="GO:0003677">
    <property type="term" value="F:DNA binding"/>
    <property type="evidence" value="ECO:0007669"/>
    <property type="project" value="UniProtKB-KW"/>
</dbReference>